<dbReference type="InterPro" id="IPR036259">
    <property type="entry name" value="MFS_trans_sf"/>
</dbReference>
<dbReference type="GO" id="GO:0016020">
    <property type="term" value="C:membrane"/>
    <property type="evidence" value="ECO:0007669"/>
    <property type="project" value="UniProtKB-SubCell"/>
</dbReference>
<feature type="compositionally biased region" description="Polar residues" evidence="2">
    <location>
        <begin position="278"/>
        <end position="298"/>
    </location>
</feature>
<keyword evidence="3" id="KW-1133">Transmembrane helix</keyword>
<dbReference type="Pfam" id="PF07690">
    <property type="entry name" value="MFS_1"/>
    <property type="match status" value="2"/>
</dbReference>
<dbReference type="SUPFAM" id="SSF103473">
    <property type="entry name" value="MFS general substrate transporter"/>
    <property type="match status" value="1"/>
</dbReference>
<organism evidence="5 6">
    <name type="scientific">Pinctada imbricata</name>
    <name type="common">Atlantic pearl-oyster</name>
    <name type="synonym">Pinctada martensii</name>
    <dbReference type="NCBI Taxonomy" id="66713"/>
    <lineage>
        <taxon>Eukaryota</taxon>
        <taxon>Metazoa</taxon>
        <taxon>Spiralia</taxon>
        <taxon>Lophotrochozoa</taxon>
        <taxon>Mollusca</taxon>
        <taxon>Bivalvia</taxon>
        <taxon>Autobranchia</taxon>
        <taxon>Pteriomorphia</taxon>
        <taxon>Pterioida</taxon>
        <taxon>Pterioidea</taxon>
        <taxon>Pteriidae</taxon>
        <taxon>Pinctada</taxon>
    </lineage>
</organism>
<dbReference type="InterPro" id="IPR020846">
    <property type="entry name" value="MFS_dom"/>
</dbReference>
<proteinExistence type="predicted"/>
<reference evidence="5" key="1">
    <citation type="submission" date="2019-08" db="EMBL/GenBank/DDBJ databases">
        <title>The improved chromosome-level genome for the pearl oyster Pinctada fucata martensii using PacBio sequencing and Hi-C.</title>
        <authorList>
            <person name="Zheng Z."/>
        </authorList>
    </citation>
    <scope>NUCLEOTIDE SEQUENCE</scope>
    <source>
        <strain evidence="5">ZZ-2019</strain>
        <tissue evidence="5">Adductor muscle</tissue>
    </source>
</reference>
<dbReference type="EMBL" id="VSWD01000008">
    <property type="protein sequence ID" value="KAK3095274.1"/>
    <property type="molecule type" value="Genomic_DNA"/>
</dbReference>
<evidence type="ECO:0000256" key="2">
    <source>
        <dbReference type="SAM" id="MobiDB-lite"/>
    </source>
</evidence>
<keyword evidence="3" id="KW-0812">Transmembrane</keyword>
<feature type="transmembrane region" description="Helical" evidence="3">
    <location>
        <begin position="88"/>
        <end position="106"/>
    </location>
</feature>
<feature type="transmembrane region" description="Helical" evidence="3">
    <location>
        <begin position="410"/>
        <end position="428"/>
    </location>
</feature>
<feature type="transmembrane region" description="Helical" evidence="3">
    <location>
        <begin position="501"/>
        <end position="523"/>
    </location>
</feature>
<evidence type="ECO:0000259" key="4">
    <source>
        <dbReference type="PROSITE" id="PS50850"/>
    </source>
</evidence>
<dbReference type="FunFam" id="1.20.1250.20:FF:000505">
    <property type="entry name" value="Predicted protein"/>
    <property type="match status" value="1"/>
</dbReference>
<feature type="transmembrane region" description="Helical" evidence="3">
    <location>
        <begin position="463"/>
        <end position="489"/>
    </location>
</feature>
<keyword evidence="3" id="KW-0472">Membrane</keyword>
<sequence length="574" mass="62504">MGKGKKSNEMPKPPDGGWGWFVVLGSFLLHVFADGIVYSFGVFYVEFLDYFGGGKGETSWVGSLVPGVTLGVGPIASALTNRYGCRKVTIIGALIASSGFILSLFAPNIYYLYFSFGILSGLGFGLMYLPAIVSVGYYFEKKRSFAMGLAVCGSGIGTFIFAPLSELLVHEYGWKGAALIEAGIVLNCILCGALFRPLVAKVNKEEKDFEHEPDEKEALMKLSESNGTKDIPDVQLTPALDTPIINKNLNMLQSEHPTHFAKSDGALHKMDPSLALPSRNSSHTFQRQTSTHSHQPSSIHPGPMYRKDIFYSGSLLNIPQYKSNPDLYVTSVTSLPDVVPEQEDWALFRCLNLSPEMRDAIRQMLDFSLLKDVVFLLFVVSNFFTSIGFNMPYIFLPDRAEEAGIGKQEAAFLVSVIGIANTIGRVVFGWMADRPGVNRLMLYNTALVICGVGTAISPLNDSYAYLVCYAAVFGAFIGVYVGLTSVVLVDLLGLDKLTNSFGLLLMFQGVATLIGPPIAGWLYDGTGSYNISFHVAGTVVAVSGAMLYVIPWVQRCVGKPNHDEEIEIGENKPV</sequence>
<feature type="transmembrane region" description="Helical" evidence="3">
    <location>
        <begin position="112"/>
        <end position="138"/>
    </location>
</feature>
<dbReference type="AlphaFoldDB" id="A0AA88YA67"/>
<feature type="domain" description="Major facilitator superfamily (MFS) profile" evidence="4">
    <location>
        <begin position="374"/>
        <end position="574"/>
    </location>
</feature>
<evidence type="ECO:0000256" key="3">
    <source>
        <dbReference type="SAM" id="Phobius"/>
    </source>
</evidence>
<dbReference type="GO" id="GO:0008028">
    <property type="term" value="F:monocarboxylic acid transmembrane transporter activity"/>
    <property type="evidence" value="ECO:0007669"/>
    <property type="project" value="TreeGrafter"/>
</dbReference>
<feature type="transmembrane region" description="Helical" evidence="3">
    <location>
        <begin position="145"/>
        <end position="164"/>
    </location>
</feature>
<dbReference type="CDD" id="cd17352">
    <property type="entry name" value="MFS_MCT_SLC16"/>
    <property type="match status" value="1"/>
</dbReference>
<gene>
    <name evidence="5" type="ORF">FSP39_012542</name>
</gene>
<dbReference type="InterPro" id="IPR011701">
    <property type="entry name" value="MFS"/>
</dbReference>
<feature type="transmembrane region" description="Helical" evidence="3">
    <location>
        <begin position="20"/>
        <end position="40"/>
    </location>
</feature>
<name>A0AA88YA67_PINIB</name>
<evidence type="ECO:0000256" key="1">
    <source>
        <dbReference type="ARBA" id="ARBA00004141"/>
    </source>
</evidence>
<comment type="caution">
    <text evidence="5">The sequence shown here is derived from an EMBL/GenBank/DDBJ whole genome shotgun (WGS) entry which is preliminary data.</text>
</comment>
<dbReference type="InterPro" id="IPR050327">
    <property type="entry name" value="Proton-linked_MCT"/>
</dbReference>
<dbReference type="PANTHER" id="PTHR11360:SF284">
    <property type="entry name" value="EG:103B4.3 PROTEIN-RELATED"/>
    <property type="match status" value="1"/>
</dbReference>
<feature type="transmembrane region" description="Helical" evidence="3">
    <location>
        <begin position="373"/>
        <end position="395"/>
    </location>
</feature>
<feature type="transmembrane region" description="Helical" evidence="3">
    <location>
        <begin position="529"/>
        <end position="550"/>
    </location>
</feature>
<dbReference type="PROSITE" id="PS50850">
    <property type="entry name" value="MFS"/>
    <property type="match status" value="1"/>
</dbReference>
<protein>
    <recommendedName>
        <fullName evidence="4">Major facilitator superfamily (MFS) profile domain-containing protein</fullName>
    </recommendedName>
</protein>
<feature type="transmembrane region" description="Helical" evidence="3">
    <location>
        <begin position="440"/>
        <end position="457"/>
    </location>
</feature>
<feature type="transmembrane region" description="Helical" evidence="3">
    <location>
        <begin position="60"/>
        <end position="81"/>
    </location>
</feature>
<evidence type="ECO:0000313" key="6">
    <source>
        <dbReference type="Proteomes" id="UP001186944"/>
    </source>
</evidence>
<dbReference type="Gene3D" id="1.20.1250.20">
    <property type="entry name" value="MFS general substrate transporter like domains"/>
    <property type="match status" value="2"/>
</dbReference>
<comment type="subcellular location">
    <subcellularLocation>
        <location evidence="1">Membrane</location>
        <topology evidence="1">Multi-pass membrane protein</topology>
    </subcellularLocation>
</comment>
<keyword evidence="6" id="KW-1185">Reference proteome</keyword>
<feature type="region of interest" description="Disordered" evidence="2">
    <location>
        <begin position="271"/>
        <end position="302"/>
    </location>
</feature>
<feature type="transmembrane region" description="Helical" evidence="3">
    <location>
        <begin position="176"/>
        <end position="195"/>
    </location>
</feature>
<evidence type="ECO:0000313" key="5">
    <source>
        <dbReference type="EMBL" id="KAK3095274.1"/>
    </source>
</evidence>
<dbReference type="Proteomes" id="UP001186944">
    <property type="component" value="Unassembled WGS sequence"/>
</dbReference>
<accession>A0AA88YA67</accession>
<dbReference type="PANTHER" id="PTHR11360">
    <property type="entry name" value="MONOCARBOXYLATE TRANSPORTER"/>
    <property type="match status" value="1"/>
</dbReference>